<feature type="region of interest" description="Disordered" evidence="2">
    <location>
        <begin position="467"/>
        <end position="498"/>
    </location>
</feature>
<dbReference type="HOGENOM" id="CLU_012607_1_0_2"/>
<dbReference type="RefSeq" id="WP_015325251.1">
    <property type="nucleotide sequence ID" value="NC_019977.1"/>
</dbReference>
<keyword evidence="5" id="KW-1185">Reference proteome</keyword>
<dbReference type="InterPro" id="IPR011050">
    <property type="entry name" value="Pectin_lyase_fold/virulence"/>
</dbReference>
<organism evidence="4 5">
    <name type="scientific">Methanomethylovorans hollandica (strain DSM 15978 / NBRC 107637 / DMS1)</name>
    <dbReference type="NCBI Taxonomy" id="867904"/>
    <lineage>
        <taxon>Archaea</taxon>
        <taxon>Methanobacteriati</taxon>
        <taxon>Methanobacteriota</taxon>
        <taxon>Stenosarchaea group</taxon>
        <taxon>Methanomicrobia</taxon>
        <taxon>Methanosarcinales</taxon>
        <taxon>Methanosarcinaceae</taxon>
        <taxon>Methanomethylovorans</taxon>
    </lineage>
</organism>
<reference evidence="5" key="1">
    <citation type="submission" date="2012-02" db="EMBL/GenBank/DDBJ databases">
        <title>Complete sequence of chromosome of Methanomethylovorans hollandica DSM 15978.</title>
        <authorList>
            <person name="Lucas S."/>
            <person name="Copeland A."/>
            <person name="Lapidus A."/>
            <person name="Glavina del Rio T."/>
            <person name="Dalin E."/>
            <person name="Tice H."/>
            <person name="Bruce D."/>
            <person name="Goodwin L."/>
            <person name="Pitluck S."/>
            <person name="Peters L."/>
            <person name="Mikhailova N."/>
            <person name="Held B."/>
            <person name="Kyrpides N."/>
            <person name="Mavromatis K."/>
            <person name="Ivanova N."/>
            <person name="Brettin T."/>
            <person name="Detter J.C."/>
            <person name="Han C."/>
            <person name="Larimer F."/>
            <person name="Land M."/>
            <person name="Hauser L."/>
            <person name="Markowitz V."/>
            <person name="Cheng J.-F."/>
            <person name="Hugenholtz P."/>
            <person name="Woyke T."/>
            <person name="Wu D."/>
            <person name="Spring S."/>
            <person name="Schroeder M."/>
            <person name="Brambilla E."/>
            <person name="Klenk H.-P."/>
            <person name="Eisen J.A."/>
        </authorList>
    </citation>
    <scope>NUCLEOTIDE SEQUENCE [LARGE SCALE GENOMIC DNA]</scope>
    <source>
        <strain evidence="5">DSM 15978 / NBRC 107637 / DMS1</strain>
    </source>
</reference>
<feature type="compositionally biased region" description="Low complexity" evidence="2">
    <location>
        <begin position="477"/>
        <end position="490"/>
    </location>
</feature>
<evidence type="ECO:0000256" key="2">
    <source>
        <dbReference type="SAM" id="MobiDB-lite"/>
    </source>
</evidence>
<evidence type="ECO:0000256" key="1">
    <source>
        <dbReference type="ARBA" id="ARBA00022737"/>
    </source>
</evidence>
<dbReference type="EMBL" id="CP003362">
    <property type="protein sequence ID" value="AGB50086.1"/>
    <property type="molecule type" value="Genomic_DNA"/>
</dbReference>
<dbReference type="InterPro" id="IPR013687">
    <property type="entry name" value="Disaggr-rel"/>
</dbReference>
<feature type="domain" description="Disaggregatase-related" evidence="3">
    <location>
        <begin position="273"/>
        <end position="464"/>
    </location>
</feature>
<dbReference type="AlphaFoldDB" id="L0KY94"/>
<dbReference type="SUPFAM" id="SSF51126">
    <property type="entry name" value="Pectin lyase-like"/>
    <property type="match status" value="1"/>
</dbReference>
<dbReference type="InterPro" id="IPR006626">
    <property type="entry name" value="PbH1"/>
</dbReference>
<evidence type="ECO:0000313" key="5">
    <source>
        <dbReference type="Proteomes" id="UP000010866"/>
    </source>
</evidence>
<evidence type="ECO:0000313" key="4">
    <source>
        <dbReference type="EMBL" id="AGB50086.1"/>
    </source>
</evidence>
<protein>
    <submittedName>
        <fullName evidence="4">Disaggregatase related protein</fullName>
    </submittedName>
</protein>
<dbReference type="PANTHER" id="PTHR22990:SF15">
    <property type="entry name" value="F-BOX ONLY PROTEIN 10"/>
    <property type="match status" value="1"/>
</dbReference>
<dbReference type="Gene3D" id="2.160.20.10">
    <property type="entry name" value="Single-stranded right-handed beta-helix, Pectin lyase-like"/>
    <property type="match status" value="1"/>
</dbReference>
<proteinExistence type="predicted"/>
<evidence type="ECO:0000259" key="3">
    <source>
        <dbReference type="Pfam" id="PF08480"/>
    </source>
</evidence>
<dbReference type="InterPro" id="IPR012334">
    <property type="entry name" value="Pectin_lyas_fold"/>
</dbReference>
<dbReference type="PANTHER" id="PTHR22990">
    <property type="entry name" value="F-BOX ONLY PROTEIN"/>
    <property type="match status" value="1"/>
</dbReference>
<sequence length="498" mass="55093" precursor="true">MVIPVLLKFLVFIISLSISGCVSPSDQPVDTVTNINVPTGPIAYVDTDGNANYNCDGVNDHVEINKALEYINSIGGGTVYLKGPNTYWIDGTLKMGSNTVLAGDSSACIKLIPNADWGDYVPLITNMEDANKNFTIKGFIIDGNSENQSVPRGSGYYDMIYFHKCTDITVTNMRLRWGTSDGLIVRNYFHDIPSNIVFANNSVYKLGHEALYTLGLNGVTVANNNVFTRTNTAFRLSSSGHAKIYNNIIHSEIQDWSTGPGIEIDKSDGYESENIEIYRNRIHTLNGAAIWIFGEDTDNVVRGKDVYIHHNIIYDVGQYDKFTGYSNAAIVIGQFNNTVIENNVIHNGGHAGIKYYQYPNTASMNESFTTIVRNNVILGSNKNNDRGLWNTDEINHTFISNNNCIYNVDLNYDGDGIIHKDDIYVDPLFADMAKRDYHLRSAAGRWSGNSWISDSVTSPLIDAGYPASGFSREPEPNGGRINIGRYGNTNEASKSPSR</sequence>
<dbReference type="STRING" id="867904.Metho_1909"/>
<gene>
    <name evidence="4" type="ordered locus">Metho_1909</name>
</gene>
<dbReference type="GeneID" id="14406422"/>
<keyword evidence="1" id="KW-0677">Repeat</keyword>
<dbReference type="SMART" id="SM00710">
    <property type="entry name" value="PbH1"/>
    <property type="match status" value="7"/>
</dbReference>
<name>L0KY94_METHD</name>
<dbReference type="OrthoDB" id="105642at2157"/>
<dbReference type="Pfam" id="PF08480">
    <property type="entry name" value="Disaggr_assoc"/>
    <property type="match status" value="1"/>
</dbReference>
<dbReference type="InterPro" id="IPR051550">
    <property type="entry name" value="SCF-Subunits/Alg-Epimerases"/>
</dbReference>
<accession>L0KY94</accession>
<dbReference type="KEGG" id="mhz:Metho_1909"/>
<dbReference type="Proteomes" id="UP000010866">
    <property type="component" value="Chromosome"/>
</dbReference>